<dbReference type="AlphaFoldDB" id="Q6E6C1"/>
<dbReference type="Pfam" id="PF17849">
    <property type="entry name" value="OB_Dis3"/>
    <property type="match status" value="1"/>
</dbReference>
<organism evidence="2">
    <name type="scientific">Antonospora locustae</name>
    <name type="common">Microsporidian parasite</name>
    <name type="synonym">Nosema locustae</name>
    <dbReference type="NCBI Taxonomy" id="278021"/>
    <lineage>
        <taxon>Eukaryota</taxon>
        <taxon>Fungi</taxon>
        <taxon>Fungi incertae sedis</taxon>
        <taxon>Microsporidia</taxon>
        <taxon>Antonospora</taxon>
    </lineage>
</organism>
<feature type="non-terminal residue" evidence="2">
    <location>
        <position position="730"/>
    </location>
</feature>
<dbReference type="SUPFAM" id="SSF50249">
    <property type="entry name" value="Nucleic acid-binding proteins"/>
    <property type="match status" value="2"/>
</dbReference>
<sequence length="730" mass="82496">MIHTRRINNRLRMTTSYVHTYTRVQPCGFPCCTQESIFTSTHVAIPSASYLLSTLPDRPLLVLQSTLRELKARSASQYRKVRAMKDKVFVFLNDFHPQTALRSEDMLGDASPYSILEEKALEFYRKHLPNHTFEKIDCAVEHPVYEEYMDNLDFEALRGNVHRGKLHTRQFEAHEGVVISNGKRIVICGEQDMNRALNGDIVYAKIKHMHAKEETVSCDASQEASFDERDFAFLKEENKADTGATSLICGRIVGIYRRRHQELVGTLVESSGSDTDPQMVLVSSMDRRIPPVRIRTSSVDDLEGKRIVFRIVGWERDSLNPQGQYQRTLGCVGDLDCEVKSLLLLSGISQTDEYFRPSMFKMSLQEMVSGNESGSVAVNAEDLQCMLEIARQARVTRPTDEFGPLELEKVSSALCTHFRSLLSLGTREDHRSSLVFSIDPPFCTDIDDALHIKVQNTGYEIGIHIADVSHFVRKMSVIDREAKKRGTPVYLIDRRIEMLPVFLSSDICSLKSGEERCTMSVLIDMDFEYNIRHASVKRCMVKPAFSFTYEQAQRILDESRDCTVERMLYKCKFCRKASGGAVHEVRENVCAAGLEGASLVEEYHAAFRSSLASSECTCKNKDYEAASTKLKVAVRSSLVEMNKIAKVLRARRFEKGALDLSMVPSMDANHLVEEYMLLANMCVAKIMLKSGMPALLRVHPEMSAESLSVLKTLGLNTDNLSECIKDKDIE</sequence>
<proteinExistence type="predicted"/>
<name>Q6E6C1_ANTLO</name>
<evidence type="ECO:0000259" key="1">
    <source>
        <dbReference type="SMART" id="SM00955"/>
    </source>
</evidence>
<feature type="domain" description="RNB" evidence="1">
    <location>
        <begin position="427"/>
        <end position="726"/>
    </location>
</feature>
<dbReference type="SMART" id="SM00955">
    <property type="entry name" value="RNB"/>
    <property type="match status" value="1"/>
</dbReference>
<dbReference type="GO" id="GO:0000175">
    <property type="term" value="F:3'-5'-RNA exonuclease activity"/>
    <property type="evidence" value="ECO:0007669"/>
    <property type="project" value="TreeGrafter"/>
</dbReference>
<dbReference type="InterPro" id="IPR041505">
    <property type="entry name" value="Dis3_CSD2"/>
</dbReference>
<dbReference type="Gene3D" id="2.40.50.700">
    <property type="match status" value="1"/>
</dbReference>
<protein>
    <submittedName>
        <fullName evidence="2">DIS3 protein-like protein</fullName>
    </submittedName>
</protein>
<evidence type="ECO:0000313" key="2">
    <source>
        <dbReference type="EMBL" id="AAT12366.1"/>
    </source>
</evidence>
<accession>Q6E6C1</accession>
<dbReference type="InterPro" id="IPR050180">
    <property type="entry name" value="RNR_Ribonuclease"/>
</dbReference>
<dbReference type="Gene3D" id="2.40.50.690">
    <property type="match status" value="1"/>
</dbReference>
<dbReference type="PANTHER" id="PTHR23355:SF9">
    <property type="entry name" value="DIS3-LIKE EXONUCLEASE 2"/>
    <property type="match status" value="1"/>
</dbReference>
<dbReference type="EMBL" id="AY548905">
    <property type="protein sequence ID" value="AAT12366.1"/>
    <property type="molecule type" value="Genomic_DNA"/>
</dbReference>
<reference evidence="2" key="1">
    <citation type="journal article" date="2004" name="Curr. Biol.">
        <title>Genome compaction and stability in microsporidian intracellular parasites.</title>
        <authorList>
            <person name="Slamovits C.H."/>
            <person name="Fast N.M."/>
            <person name="Law J.S."/>
            <person name="Keeling P.J."/>
        </authorList>
    </citation>
    <scope>NUCLEOTIDE SEQUENCE</scope>
</reference>
<dbReference type="InterPro" id="IPR012340">
    <property type="entry name" value="NA-bd_OB-fold"/>
</dbReference>
<dbReference type="GO" id="GO:0003723">
    <property type="term" value="F:RNA binding"/>
    <property type="evidence" value="ECO:0007669"/>
    <property type="project" value="InterPro"/>
</dbReference>
<dbReference type="Pfam" id="PF00773">
    <property type="entry name" value="RNB"/>
    <property type="match status" value="1"/>
</dbReference>
<dbReference type="InterPro" id="IPR001900">
    <property type="entry name" value="RNase_II/R"/>
</dbReference>
<dbReference type="GO" id="GO:0006402">
    <property type="term" value="P:mRNA catabolic process"/>
    <property type="evidence" value="ECO:0007669"/>
    <property type="project" value="TreeGrafter"/>
</dbReference>
<dbReference type="PANTHER" id="PTHR23355">
    <property type="entry name" value="RIBONUCLEASE"/>
    <property type="match status" value="1"/>
</dbReference>